<comment type="caution">
    <text evidence="2">The sequence shown here is derived from an EMBL/GenBank/DDBJ whole genome shotgun (WGS) entry which is preliminary data.</text>
</comment>
<dbReference type="EMBL" id="NHTK01005741">
    <property type="protein sequence ID" value="PPQ74607.1"/>
    <property type="molecule type" value="Genomic_DNA"/>
</dbReference>
<feature type="compositionally biased region" description="Polar residues" evidence="1">
    <location>
        <begin position="100"/>
        <end position="113"/>
    </location>
</feature>
<dbReference type="Proteomes" id="UP000284842">
    <property type="component" value="Unassembled WGS sequence"/>
</dbReference>
<evidence type="ECO:0000256" key="1">
    <source>
        <dbReference type="SAM" id="MobiDB-lite"/>
    </source>
</evidence>
<organism evidence="2 3">
    <name type="scientific">Panaeolus cyanescens</name>
    <dbReference type="NCBI Taxonomy" id="181874"/>
    <lineage>
        <taxon>Eukaryota</taxon>
        <taxon>Fungi</taxon>
        <taxon>Dikarya</taxon>
        <taxon>Basidiomycota</taxon>
        <taxon>Agaricomycotina</taxon>
        <taxon>Agaricomycetes</taxon>
        <taxon>Agaricomycetidae</taxon>
        <taxon>Agaricales</taxon>
        <taxon>Agaricineae</taxon>
        <taxon>Galeropsidaceae</taxon>
        <taxon>Panaeolus</taxon>
    </lineage>
</organism>
<accession>A0A409W7V8</accession>
<keyword evidence="3" id="KW-1185">Reference proteome</keyword>
<gene>
    <name evidence="2" type="ORF">CVT24_004196</name>
</gene>
<evidence type="ECO:0000313" key="3">
    <source>
        <dbReference type="Proteomes" id="UP000284842"/>
    </source>
</evidence>
<dbReference type="AlphaFoldDB" id="A0A409W7V8"/>
<reference evidence="2 3" key="1">
    <citation type="journal article" date="2018" name="Evol. Lett.">
        <title>Horizontal gene cluster transfer increased hallucinogenic mushroom diversity.</title>
        <authorList>
            <person name="Reynolds H.T."/>
            <person name="Vijayakumar V."/>
            <person name="Gluck-Thaler E."/>
            <person name="Korotkin H.B."/>
            <person name="Matheny P.B."/>
            <person name="Slot J.C."/>
        </authorList>
    </citation>
    <scope>NUCLEOTIDE SEQUENCE [LARGE SCALE GENOMIC DNA]</scope>
    <source>
        <strain evidence="2 3">2629</strain>
    </source>
</reference>
<name>A0A409W7V8_9AGAR</name>
<dbReference type="InParanoid" id="A0A409W7V8"/>
<feature type="region of interest" description="Disordered" evidence="1">
    <location>
        <begin position="87"/>
        <end position="113"/>
    </location>
</feature>
<protein>
    <submittedName>
        <fullName evidence="2">Uncharacterized protein</fullName>
    </submittedName>
</protein>
<sequence length="113" mass="12946">MASYDDDWTIINEDNSSIDEPWTVFSVEPADDTHQTAQLSSSEELVVSAKEEEEFSEYQLTNMNALIDFIEREDYTGLARCVAERHRRRQRQSLEIANARRTTSTVVAPESSN</sequence>
<evidence type="ECO:0000313" key="2">
    <source>
        <dbReference type="EMBL" id="PPQ74607.1"/>
    </source>
</evidence>
<proteinExistence type="predicted"/>